<dbReference type="InterPro" id="IPR000823">
    <property type="entry name" value="Peroxidase_pln"/>
</dbReference>
<dbReference type="Proteomes" id="UP000187203">
    <property type="component" value="Unassembled WGS sequence"/>
</dbReference>
<dbReference type="EMBL" id="AWUE01013554">
    <property type="protein sequence ID" value="OMP06604.1"/>
    <property type="molecule type" value="Genomic_DNA"/>
</dbReference>
<evidence type="ECO:0000256" key="6">
    <source>
        <dbReference type="ARBA" id="ARBA00022723"/>
    </source>
</evidence>
<comment type="caution">
    <text evidence="14">The sequence shown here is derived from an EMBL/GenBank/DDBJ whole genome shotgun (WGS) entry which is preliminary data.</text>
</comment>
<keyword evidence="15" id="KW-1185">Reference proteome</keyword>
<dbReference type="Pfam" id="PF00141">
    <property type="entry name" value="peroxidase"/>
    <property type="match status" value="1"/>
</dbReference>
<dbReference type="OrthoDB" id="2113341at2759"/>
<evidence type="ECO:0000313" key="15">
    <source>
        <dbReference type="Proteomes" id="UP000187203"/>
    </source>
</evidence>
<evidence type="ECO:0000256" key="5">
    <source>
        <dbReference type="ARBA" id="ARBA00022617"/>
    </source>
</evidence>
<dbReference type="PROSITE" id="PS50873">
    <property type="entry name" value="PEROXIDASE_4"/>
    <property type="match status" value="1"/>
</dbReference>
<evidence type="ECO:0000256" key="2">
    <source>
        <dbReference type="ARBA" id="ARBA00001970"/>
    </source>
</evidence>
<feature type="binding site" evidence="10">
    <location>
        <position position="133"/>
    </location>
    <ligand>
        <name>Ca(2+)</name>
        <dbReference type="ChEBI" id="CHEBI:29108"/>
        <label>2</label>
    </ligand>
</feature>
<evidence type="ECO:0000256" key="12">
    <source>
        <dbReference type="RuleBase" id="RU004241"/>
    </source>
</evidence>
<sequence>MDADPNLTLSGFDVIEDIKAQVEKKCPGVVSCADLLALAARDSVSFQFQKPLWEVLTGRRDGRVSRISEAMAEIPTPFSNFTTLVQSYARKGLTIHDLVVLSGYTTLNRAYAKFLKTKCRSLSETDTTTVEMDPRSSFNFDNNYYHVLKRNMGLLQSDAALITDKESLKIVNEMLNPLKFFQEFALSMQKAGAIGVLTGNAGEIRKKCYVVN</sequence>
<evidence type="ECO:0000256" key="1">
    <source>
        <dbReference type="ARBA" id="ARBA00000189"/>
    </source>
</evidence>
<keyword evidence="4 14" id="KW-0575">Peroxidase</keyword>
<evidence type="ECO:0000256" key="11">
    <source>
        <dbReference type="PIRSR" id="PIRSR600823-5"/>
    </source>
</evidence>
<evidence type="ECO:0000256" key="8">
    <source>
        <dbReference type="ARBA" id="ARBA00023004"/>
    </source>
</evidence>
<dbReference type="GO" id="GO:0020037">
    <property type="term" value="F:heme binding"/>
    <property type="evidence" value="ECO:0007669"/>
    <property type="project" value="InterPro"/>
</dbReference>
<protein>
    <recommendedName>
        <fullName evidence="3">peroxidase</fullName>
        <ecNumber evidence="3">1.11.1.7</ecNumber>
    </recommendedName>
</protein>
<dbReference type="PRINTS" id="PR00458">
    <property type="entry name" value="PEROXIDASE"/>
</dbReference>
<organism evidence="14 15">
    <name type="scientific">Corchorus olitorius</name>
    <dbReference type="NCBI Taxonomy" id="93759"/>
    <lineage>
        <taxon>Eukaryota</taxon>
        <taxon>Viridiplantae</taxon>
        <taxon>Streptophyta</taxon>
        <taxon>Embryophyta</taxon>
        <taxon>Tracheophyta</taxon>
        <taxon>Spermatophyta</taxon>
        <taxon>Magnoliopsida</taxon>
        <taxon>eudicotyledons</taxon>
        <taxon>Gunneridae</taxon>
        <taxon>Pentapetalae</taxon>
        <taxon>rosids</taxon>
        <taxon>malvids</taxon>
        <taxon>Malvales</taxon>
        <taxon>Malvaceae</taxon>
        <taxon>Grewioideae</taxon>
        <taxon>Apeibeae</taxon>
        <taxon>Corchorus</taxon>
    </lineage>
</organism>
<evidence type="ECO:0000256" key="7">
    <source>
        <dbReference type="ARBA" id="ARBA00023002"/>
    </source>
</evidence>
<keyword evidence="11" id="KW-1015">Disulfide bond</keyword>
<comment type="similarity">
    <text evidence="12">Belongs to the peroxidase family.</text>
</comment>
<dbReference type="EC" id="1.11.1.7" evidence="3"/>
<evidence type="ECO:0000259" key="13">
    <source>
        <dbReference type="PROSITE" id="PS50873"/>
    </source>
</evidence>
<dbReference type="InterPro" id="IPR002016">
    <property type="entry name" value="Haem_peroxidase"/>
</dbReference>
<dbReference type="GO" id="GO:0140825">
    <property type="term" value="F:lactoperoxidase activity"/>
    <property type="evidence" value="ECO:0007669"/>
    <property type="project" value="UniProtKB-EC"/>
</dbReference>
<dbReference type="SUPFAM" id="SSF48113">
    <property type="entry name" value="Heme-dependent peroxidases"/>
    <property type="match status" value="1"/>
</dbReference>
<evidence type="ECO:0000256" key="10">
    <source>
        <dbReference type="PIRSR" id="PIRSR600823-3"/>
    </source>
</evidence>
<keyword evidence="8" id="KW-0408">Iron</keyword>
<keyword evidence="5" id="KW-0349">Heme</keyword>
<dbReference type="AlphaFoldDB" id="A0A1R3KHT2"/>
<evidence type="ECO:0000256" key="3">
    <source>
        <dbReference type="ARBA" id="ARBA00012313"/>
    </source>
</evidence>
<dbReference type="Gene3D" id="1.10.420.10">
    <property type="entry name" value="Peroxidase, domain 2"/>
    <property type="match status" value="2"/>
</dbReference>
<gene>
    <name evidence="14" type="ORF">COLO4_08042</name>
</gene>
<keyword evidence="6 10" id="KW-0479">Metal-binding</keyword>
<feature type="binding site" evidence="10">
    <location>
        <position position="141"/>
    </location>
    <ligand>
        <name>Ca(2+)</name>
        <dbReference type="ChEBI" id="CHEBI:29108"/>
        <label>2</label>
    </ligand>
</feature>
<evidence type="ECO:0000313" key="14">
    <source>
        <dbReference type="EMBL" id="OMP06604.1"/>
    </source>
</evidence>
<dbReference type="PRINTS" id="PR00461">
    <property type="entry name" value="PLPEROXIDASE"/>
</dbReference>
<evidence type="ECO:0000256" key="9">
    <source>
        <dbReference type="PIRSR" id="PIRSR600823-2"/>
    </source>
</evidence>
<dbReference type="GO" id="GO:0006979">
    <property type="term" value="P:response to oxidative stress"/>
    <property type="evidence" value="ECO:0007669"/>
    <property type="project" value="InterPro"/>
</dbReference>
<comment type="cofactor">
    <cofactor evidence="2">
        <name>heme b</name>
        <dbReference type="ChEBI" id="CHEBI:60344"/>
    </cofactor>
</comment>
<accession>A0A1R3KHT2</accession>
<keyword evidence="10" id="KW-0106">Calcium</keyword>
<proteinExistence type="inferred from homology"/>
<feature type="binding site" evidence="9">
    <location>
        <position position="75"/>
    </location>
    <ligand>
        <name>substrate</name>
    </ligand>
</feature>
<comment type="catalytic activity">
    <reaction evidence="1">
        <text>2 a phenolic donor + H2O2 = 2 a phenolic radical donor + 2 H2O</text>
        <dbReference type="Rhea" id="RHEA:56136"/>
        <dbReference type="ChEBI" id="CHEBI:15377"/>
        <dbReference type="ChEBI" id="CHEBI:16240"/>
        <dbReference type="ChEBI" id="CHEBI:139520"/>
        <dbReference type="ChEBI" id="CHEBI:139521"/>
        <dbReference type="EC" id="1.11.1.7"/>
    </reaction>
</comment>
<keyword evidence="7" id="KW-0560">Oxidoreductase</keyword>
<dbReference type="Gene3D" id="1.10.520.10">
    <property type="match status" value="2"/>
</dbReference>
<reference evidence="15" key="1">
    <citation type="submission" date="2013-09" db="EMBL/GenBank/DDBJ databases">
        <title>Corchorus olitorius genome sequencing.</title>
        <authorList>
            <person name="Alam M."/>
            <person name="Haque M.S."/>
            <person name="Islam M.S."/>
            <person name="Emdad E.M."/>
            <person name="Islam M.M."/>
            <person name="Ahmed B."/>
            <person name="Halim A."/>
            <person name="Hossen Q.M.M."/>
            <person name="Hossain M.Z."/>
            <person name="Ahmed R."/>
            <person name="Khan M.M."/>
            <person name="Islam R."/>
            <person name="Rashid M.M."/>
            <person name="Khan S.A."/>
            <person name="Rahman M.S."/>
            <person name="Alam M."/>
            <person name="Yahiya A.S."/>
            <person name="Khan M.S."/>
            <person name="Azam M.S."/>
            <person name="Haque T."/>
            <person name="Lashkar M.Z.H."/>
            <person name="Akhand A.I."/>
            <person name="Morshed G."/>
            <person name="Roy S."/>
            <person name="Uddin K.S."/>
            <person name="Rabeya T."/>
            <person name="Hossain A.S."/>
            <person name="Chowdhury A."/>
            <person name="Snigdha A.R."/>
            <person name="Mortoza M.S."/>
            <person name="Matin S.A."/>
            <person name="Hoque S.M.E."/>
            <person name="Islam M.K."/>
            <person name="Roy D.K."/>
            <person name="Haider R."/>
            <person name="Moosa M.M."/>
            <person name="Elias S.M."/>
            <person name="Hasan A.M."/>
            <person name="Jahan S."/>
            <person name="Shafiuddin M."/>
            <person name="Mahmood N."/>
            <person name="Shommy N.S."/>
        </authorList>
    </citation>
    <scope>NUCLEOTIDE SEQUENCE [LARGE SCALE GENOMIC DNA]</scope>
    <source>
        <strain evidence="15">cv. O-4</strain>
    </source>
</reference>
<feature type="domain" description="Plant heme peroxidase family profile" evidence="13">
    <location>
        <begin position="1"/>
        <end position="212"/>
    </location>
</feature>
<dbReference type="PANTHER" id="PTHR31235">
    <property type="entry name" value="PEROXIDASE 25-RELATED"/>
    <property type="match status" value="1"/>
</dbReference>
<name>A0A1R3KHT2_9ROSI</name>
<dbReference type="GO" id="GO:0046872">
    <property type="term" value="F:metal ion binding"/>
    <property type="evidence" value="ECO:0007669"/>
    <property type="project" value="UniProtKB-KW"/>
</dbReference>
<feature type="disulfide bond" evidence="11">
    <location>
        <begin position="32"/>
        <end position="208"/>
    </location>
</feature>
<dbReference type="InterPro" id="IPR010255">
    <property type="entry name" value="Haem_peroxidase_sf"/>
</dbReference>
<evidence type="ECO:0000256" key="4">
    <source>
        <dbReference type="ARBA" id="ARBA00022559"/>
    </source>
</evidence>
<comment type="cofactor">
    <cofactor evidence="10">
        <name>Ca(2+)</name>
        <dbReference type="ChEBI" id="CHEBI:29108"/>
    </cofactor>
    <text evidence="10">Binds 2 calcium ions per subunit.</text>
</comment>